<keyword evidence="1" id="KW-0812">Transmembrane</keyword>
<evidence type="ECO:0000256" key="1">
    <source>
        <dbReference type="SAM" id="Phobius"/>
    </source>
</evidence>
<dbReference type="RefSeq" id="YP_003969970.1">
    <property type="nucleotide sequence ID" value="NC_014637.1"/>
</dbReference>
<organism evidence="2 3">
    <name type="scientific">Cafeteria roenbergensis virus (strain BV-PW1)</name>
    <name type="common">CroV</name>
    <dbReference type="NCBI Taxonomy" id="693272"/>
    <lineage>
        <taxon>Viruses</taxon>
        <taxon>Varidnaviria</taxon>
        <taxon>Bamfordvirae</taxon>
        <taxon>Nucleocytoviricota</taxon>
        <taxon>Megaviricetes</taxon>
        <taxon>Imitervirales</taxon>
        <taxon>Mimiviridae</taxon>
        <taxon>Aliimimivirinae</taxon>
        <taxon>Rheavirus</taxon>
        <taxon>Rheavirus sinusmexicani</taxon>
    </lineage>
</organism>
<sequence>MDDSLVIYSSVFVLVLFIILYKLLQQKIYIALGIPIILLIIYFLLIIPNSSHIEESMDILTDMPIF</sequence>
<gene>
    <name evidence="2" type="ORF">crov337</name>
</gene>
<evidence type="ECO:0000313" key="2">
    <source>
        <dbReference type="EMBL" id="ADO67371.1"/>
    </source>
</evidence>
<dbReference type="Proteomes" id="UP000029781">
    <property type="component" value="Segment"/>
</dbReference>
<proteinExistence type="predicted"/>
<feature type="transmembrane region" description="Helical" evidence="1">
    <location>
        <begin position="29"/>
        <end position="47"/>
    </location>
</feature>
<reference evidence="2 3" key="1">
    <citation type="journal article" date="2010" name="Proc. Natl. Acad. Sci. U.S.A.">
        <title>Giant virus with a remarkable complement of genes infects marine zooplankton.</title>
        <authorList>
            <person name="Fischer M.G."/>
            <person name="Allen M.J."/>
            <person name="Wilson W.H."/>
            <person name="Suttle C.A."/>
        </authorList>
    </citation>
    <scope>NUCLEOTIDE SEQUENCE [LARGE SCALE GENOMIC DNA]</scope>
    <source>
        <strain evidence="2 3">BV-PW1</strain>
    </source>
</reference>
<evidence type="ECO:0000313" key="3">
    <source>
        <dbReference type="Proteomes" id="UP000029781"/>
    </source>
</evidence>
<dbReference type="GeneID" id="9887740"/>
<organismHost>
    <name type="scientific">Cafeteria roenbergensis</name>
    <name type="common">Marine flagellate</name>
    <dbReference type="NCBI Taxonomy" id="33653"/>
</organismHost>
<accession>E3T5A8</accession>
<keyword evidence="3" id="KW-1185">Reference proteome</keyword>
<keyword evidence="1" id="KW-0472">Membrane</keyword>
<keyword evidence="1" id="KW-1133">Transmembrane helix</keyword>
<dbReference type="KEGG" id="vg:9887740"/>
<dbReference type="EMBL" id="GU244497">
    <property type="protein sequence ID" value="ADO67371.1"/>
    <property type="molecule type" value="Genomic_DNA"/>
</dbReference>
<feature type="transmembrane region" description="Helical" evidence="1">
    <location>
        <begin position="6"/>
        <end position="24"/>
    </location>
</feature>
<protein>
    <submittedName>
        <fullName evidence="2">Uncharacterized protein</fullName>
    </submittedName>
</protein>
<name>E3T5A8_CROVB</name>